<organism evidence="1 2">
    <name type="scientific">Rhodoferax lacus</name>
    <dbReference type="NCBI Taxonomy" id="2184758"/>
    <lineage>
        <taxon>Bacteria</taxon>
        <taxon>Pseudomonadati</taxon>
        <taxon>Pseudomonadota</taxon>
        <taxon>Betaproteobacteria</taxon>
        <taxon>Burkholderiales</taxon>
        <taxon>Comamonadaceae</taxon>
        <taxon>Rhodoferax</taxon>
    </lineage>
</organism>
<dbReference type="EMBL" id="QFZK01000019">
    <property type="protein sequence ID" value="RFO95276.1"/>
    <property type="molecule type" value="Genomic_DNA"/>
</dbReference>
<name>A0A3E1R7E1_9BURK</name>
<gene>
    <name evidence="1" type="ORF">DIC66_19380</name>
</gene>
<evidence type="ECO:0000313" key="2">
    <source>
        <dbReference type="Proteomes" id="UP000260665"/>
    </source>
</evidence>
<evidence type="ECO:0000313" key="1">
    <source>
        <dbReference type="EMBL" id="RFO95276.1"/>
    </source>
</evidence>
<reference evidence="1 2" key="1">
    <citation type="submission" date="2018-05" db="EMBL/GenBank/DDBJ databases">
        <title>Rhodoferax soyangensis sp.nov., isolated from an oligotrophic freshwater lake.</title>
        <authorList>
            <person name="Park M."/>
        </authorList>
    </citation>
    <scope>NUCLEOTIDE SEQUENCE [LARGE SCALE GENOMIC DNA]</scope>
    <source>
        <strain evidence="1 2">IMCC26218</strain>
    </source>
</reference>
<comment type="caution">
    <text evidence="1">The sequence shown here is derived from an EMBL/GenBank/DDBJ whole genome shotgun (WGS) entry which is preliminary data.</text>
</comment>
<proteinExistence type="predicted"/>
<accession>A0A3E1R7E1</accession>
<sequence length="150" mass="17739">MTKDSYDAFRFLSPKEIEIFIDSIHQQLKMFSHEDLIILIQSGYVAVDMWSVLHNSFYEDDVYIFLTENGSDVDGSLPETNLTSIMIFVYFHDFLYPSDDEDSPQKNPHWNNIISMSCEELVLGIEDYMYPMFIDVFKICFFEYQQKVYG</sequence>
<protein>
    <submittedName>
        <fullName evidence="1">Uncharacterized protein</fullName>
    </submittedName>
</protein>
<dbReference type="AlphaFoldDB" id="A0A3E1R7E1"/>
<dbReference type="RefSeq" id="WP_117179835.1">
    <property type="nucleotide sequence ID" value="NZ_QFZK01000019.1"/>
</dbReference>
<keyword evidence="2" id="KW-1185">Reference proteome</keyword>
<dbReference type="Proteomes" id="UP000260665">
    <property type="component" value="Unassembled WGS sequence"/>
</dbReference>